<dbReference type="Gene3D" id="1.10.472.150">
    <property type="entry name" value="Glucose-regulated metallo-peptidase M90, N-terminal domain"/>
    <property type="match status" value="1"/>
</dbReference>
<dbReference type="GO" id="GO:0005829">
    <property type="term" value="C:cytosol"/>
    <property type="evidence" value="ECO:0007669"/>
    <property type="project" value="TreeGrafter"/>
</dbReference>
<protein>
    <recommendedName>
        <fullName evidence="2">Protein MtfA</fullName>
    </recommendedName>
</protein>
<dbReference type="CDD" id="cd20169">
    <property type="entry name" value="Peptidase_M90_mtfA"/>
    <property type="match status" value="1"/>
</dbReference>
<dbReference type="PANTHER" id="PTHR30164:SF2">
    <property type="entry name" value="PROTEIN MTFA"/>
    <property type="match status" value="1"/>
</dbReference>
<gene>
    <name evidence="1" type="ordered locus">Tcr_2033</name>
</gene>
<dbReference type="SUPFAM" id="SSF55486">
    <property type="entry name" value="Metalloproteases ('zincins'), catalytic domain"/>
    <property type="match status" value="1"/>
</dbReference>
<dbReference type="OrthoDB" id="9786424at2"/>
<dbReference type="InterPro" id="IPR024079">
    <property type="entry name" value="MetalloPept_cat_dom_sf"/>
</dbReference>
<dbReference type="GO" id="GO:0008237">
    <property type="term" value="F:metallopeptidase activity"/>
    <property type="evidence" value="ECO:0007669"/>
    <property type="project" value="InterPro"/>
</dbReference>
<dbReference type="EMBL" id="CP000109">
    <property type="protein sequence ID" value="ABB42623.1"/>
    <property type="molecule type" value="Genomic_DNA"/>
</dbReference>
<dbReference type="eggNOG" id="COG3228">
    <property type="taxonomic scope" value="Bacteria"/>
</dbReference>
<dbReference type="AlphaFoldDB" id="Q31E00"/>
<sequence length="259" mass="30009">MAFKWLSHLHTRYILHRHPIPHELWHRLMRDNALFHDLTSVERAHLRELTTLFLHQKYFKGTQGFEVTLDIGVAVSAQACLLILNLGLDYYDKCVDIIVYPSAFKVARQTPDEMGLVSHKDKVLAGESWLQGPVIISWDASQAEMGKALPGHNVVLHEFAHQLDMLNGRANGMPPLHRNMVREVWTKAFTEAFEHLQSRLEHQQHPEINEYAATSPAEFFAVTTEYFFTAPTKLRRHFPKVFTQLCLFYRQNPIKRKSG</sequence>
<name>Q31E00_HYDCU</name>
<dbReference type="KEGG" id="tcx:Tcr_2033"/>
<dbReference type="Gene3D" id="3.40.390.10">
    <property type="entry name" value="Collagenase (Catalytic Domain)"/>
    <property type="match status" value="1"/>
</dbReference>
<accession>Q31E00</accession>
<evidence type="ECO:0008006" key="2">
    <source>
        <dbReference type="Google" id="ProtNLM"/>
    </source>
</evidence>
<reference evidence="1" key="1">
    <citation type="submission" date="2006-07" db="EMBL/GenBank/DDBJ databases">
        <title>Complete sequence of Thiomicrospira crunogena XCL-2.</title>
        <authorList>
            <consortium name="US DOE Joint Genome Institute"/>
            <person name="Copeland A."/>
            <person name="Lucas S."/>
            <person name="Lapidus A."/>
            <person name="Barry K."/>
            <person name="Detter J.C."/>
            <person name="Glavina del Rio T."/>
            <person name="Hammon N."/>
            <person name="Israni S."/>
            <person name="Dalin E."/>
            <person name="Tice H."/>
            <person name="Pitluck S."/>
            <person name="Chain P."/>
            <person name="Malfatti S."/>
            <person name="Shin M."/>
            <person name="Vergez L."/>
            <person name="Schmutz J."/>
            <person name="Larimer F."/>
            <person name="Land M."/>
            <person name="Hauser L."/>
            <person name="Kyrpides N."/>
            <person name="Lykidis A."/>
            <person name="Scott K.M."/>
            <person name="Sievert S."/>
            <person name="Kerfeld C."/>
            <person name="Freyermuth S."/>
            <person name="Dobrinski K."/>
            <person name="Boller A."/>
            <person name="Fitzpatrick K."/>
            <person name="Thoma P."/>
            <person name="Moore J."/>
            <person name="Richardson P."/>
        </authorList>
    </citation>
    <scope>NUCLEOTIDE SEQUENCE</scope>
    <source>
        <strain evidence="1">XCL-2</strain>
    </source>
</reference>
<proteinExistence type="predicted"/>
<dbReference type="PANTHER" id="PTHR30164">
    <property type="entry name" value="MTFA PEPTIDASE"/>
    <property type="match status" value="1"/>
</dbReference>
<dbReference type="InterPro" id="IPR010384">
    <property type="entry name" value="MtfA_fam"/>
</dbReference>
<dbReference type="HOGENOM" id="CLU_063037_0_1_6"/>
<dbReference type="Pfam" id="PF06167">
    <property type="entry name" value="Peptidase_M90"/>
    <property type="match status" value="1"/>
</dbReference>
<evidence type="ECO:0000313" key="1">
    <source>
        <dbReference type="EMBL" id="ABB42623.1"/>
    </source>
</evidence>
<dbReference type="GO" id="GO:0004177">
    <property type="term" value="F:aminopeptidase activity"/>
    <property type="evidence" value="ECO:0007669"/>
    <property type="project" value="TreeGrafter"/>
</dbReference>
<organism evidence="1">
    <name type="scientific">Hydrogenovibrio crunogenus (strain DSM 25203 / XCL-2)</name>
    <name type="common">Thiomicrospira crunogena</name>
    <dbReference type="NCBI Taxonomy" id="317025"/>
    <lineage>
        <taxon>Bacteria</taxon>
        <taxon>Pseudomonadati</taxon>
        <taxon>Pseudomonadota</taxon>
        <taxon>Gammaproteobacteria</taxon>
        <taxon>Thiotrichales</taxon>
        <taxon>Piscirickettsiaceae</taxon>
        <taxon>Hydrogenovibrio</taxon>
    </lineage>
</organism>
<dbReference type="STRING" id="317025.Tcr_2033"/>
<dbReference type="InterPro" id="IPR042252">
    <property type="entry name" value="MtfA_N"/>
</dbReference>